<comment type="caution">
    <text evidence="4">The sequence shown here is derived from an EMBL/GenBank/DDBJ whole genome shotgun (WGS) entry which is preliminary data.</text>
</comment>
<dbReference type="SUPFAM" id="SSF51735">
    <property type="entry name" value="NAD(P)-binding Rossmann-fold domains"/>
    <property type="match status" value="2"/>
</dbReference>
<dbReference type="Pfam" id="PF02254">
    <property type="entry name" value="TrkA_N"/>
    <property type="match status" value="2"/>
</dbReference>
<evidence type="ECO:0000313" key="5">
    <source>
        <dbReference type="Proteomes" id="UP001183629"/>
    </source>
</evidence>
<feature type="domain" description="RCK C-terminal" evidence="3">
    <location>
        <begin position="522"/>
        <end position="606"/>
    </location>
</feature>
<evidence type="ECO:0000259" key="3">
    <source>
        <dbReference type="PROSITE" id="PS51202"/>
    </source>
</evidence>
<dbReference type="PROSITE" id="PS51202">
    <property type="entry name" value="RCK_C"/>
    <property type="match status" value="1"/>
</dbReference>
<dbReference type="EMBL" id="JAVDYC010000001">
    <property type="protein sequence ID" value="MDR7323903.1"/>
    <property type="molecule type" value="Genomic_DNA"/>
</dbReference>
<dbReference type="Gene3D" id="3.40.50.720">
    <property type="entry name" value="NAD(P)-binding Rossmann-like Domain"/>
    <property type="match status" value="2"/>
</dbReference>
<dbReference type="RefSeq" id="WP_310416493.1">
    <property type="nucleotide sequence ID" value="NZ_JAVDYC010000001.1"/>
</dbReference>
<accession>A0AAE3ZTL9</accession>
<evidence type="ECO:0000259" key="2">
    <source>
        <dbReference type="PROSITE" id="PS51201"/>
    </source>
</evidence>
<protein>
    <submittedName>
        <fullName evidence="4">Trk K+ transport system NAD-binding subunit</fullName>
    </submittedName>
</protein>
<dbReference type="InterPro" id="IPR050721">
    <property type="entry name" value="Trk_Ktr_HKT_K-transport"/>
</dbReference>
<name>A0AAE3ZTL9_9ACTN</name>
<dbReference type="InterPro" id="IPR036721">
    <property type="entry name" value="RCK_C_sf"/>
</dbReference>
<organism evidence="4 5">
    <name type="scientific">Catenuloplanes niger</name>
    <dbReference type="NCBI Taxonomy" id="587534"/>
    <lineage>
        <taxon>Bacteria</taxon>
        <taxon>Bacillati</taxon>
        <taxon>Actinomycetota</taxon>
        <taxon>Actinomycetes</taxon>
        <taxon>Micromonosporales</taxon>
        <taxon>Micromonosporaceae</taxon>
        <taxon>Catenuloplanes</taxon>
    </lineage>
</organism>
<dbReference type="Gene3D" id="3.30.70.1450">
    <property type="entry name" value="Regulator of K+ conductance, C-terminal domain"/>
    <property type="match status" value="1"/>
</dbReference>
<evidence type="ECO:0000313" key="4">
    <source>
        <dbReference type="EMBL" id="MDR7323903.1"/>
    </source>
</evidence>
<reference evidence="4 5" key="1">
    <citation type="submission" date="2023-07" db="EMBL/GenBank/DDBJ databases">
        <title>Sequencing the genomes of 1000 actinobacteria strains.</title>
        <authorList>
            <person name="Klenk H.-P."/>
        </authorList>
    </citation>
    <scope>NUCLEOTIDE SEQUENCE [LARGE SCALE GENOMIC DNA]</scope>
    <source>
        <strain evidence="4 5">DSM 44711</strain>
    </source>
</reference>
<keyword evidence="1" id="KW-1133">Transmembrane helix</keyword>
<dbReference type="GO" id="GO:0006813">
    <property type="term" value="P:potassium ion transport"/>
    <property type="evidence" value="ECO:0007669"/>
    <property type="project" value="InterPro"/>
</dbReference>
<dbReference type="Pfam" id="PF02080">
    <property type="entry name" value="TrkA_C"/>
    <property type="match status" value="1"/>
</dbReference>
<sequence length="615" mass="64187">MANVDLSPSGRGRALARWWNGRGTGADRAPHYVVCGRDQLALRLINELLAARPDVRVTALVPEISALPELLTMRRVRTLIAGRLDEAAFENVGLSDAAALALVHPDDVTNIHAALCAREAAPGIRLVLRVFNGKLAARAREVLDDSAVLSDASMAAPAFVAAALGEPDPTHFRLAGRTMFVARRGDVPPATVVAGLAATSAGGERDAADGAGTDAAAGGERDVAVGGEPEILPEDQSRAEIVLAEATGRPAGTEVAARRLRRRRRRRRPVAVLLRAGRALVDRKLGVGVLTVLGIILISGGLQAREYARAEPIGIWRAVYQTVLTTVTGAEPNHAENGVLQITDLVLTLAGLALIPLITAAVVGAVVNARLALAAGRLAIPHSDHVVVVGLGTVGMRVMAQLHDLGVDVVAVDKDPHARGMSLAQRLGVPVITGDAAREETLLAAQTGSAQALVVVSTDDVTNLQAALNARGIKPDLRVVLRLYDGDFARRIQRAFQIAISRSVSYLAAPAFAEAMMDREVKATIPVARHVLLVAEVAVAPGGALVGTTLDAAERPGGARVIGLATTGSARVDWAPPRDHRVAAGDRLVVVARRQGLRDLIAAANPPAPPTTPAP</sequence>
<dbReference type="InterPro" id="IPR036291">
    <property type="entry name" value="NAD(P)-bd_dom_sf"/>
</dbReference>
<evidence type="ECO:0000256" key="1">
    <source>
        <dbReference type="SAM" id="Phobius"/>
    </source>
</evidence>
<feature type="transmembrane region" description="Helical" evidence="1">
    <location>
        <begin position="345"/>
        <end position="367"/>
    </location>
</feature>
<feature type="transmembrane region" description="Helical" evidence="1">
    <location>
        <begin position="285"/>
        <end position="304"/>
    </location>
</feature>
<dbReference type="GO" id="GO:0008324">
    <property type="term" value="F:monoatomic cation transmembrane transporter activity"/>
    <property type="evidence" value="ECO:0007669"/>
    <property type="project" value="InterPro"/>
</dbReference>
<keyword evidence="1" id="KW-0472">Membrane</keyword>
<dbReference type="SUPFAM" id="SSF116726">
    <property type="entry name" value="TrkA C-terminal domain-like"/>
    <property type="match status" value="1"/>
</dbReference>
<dbReference type="PANTHER" id="PTHR43833">
    <property type="entry name" value="POTASSIUM CHANNEL PROTEIN 2-RELATED-RELATED"/>
    <property type="match status" value="1"/>
</dbReference>
<proteinExistence type="predicted"/>
<dbReference type="InterPro" id="IPR003148">
    <property type="entry name" value="RCK_N"/>
</dbReference>
<dbReference type="AlphaFoldDB" id="A0AAE3ZTL9"/>
<dbReference type="PROSITE" id="PS51201">
    <property type="entry name" value="RCK_N"/>
    <property type="match status" value="1"/>
</dbReference>
<keyword evidence="5" id="KW-1185">Reference proteome</keyword>
<gene>
    <name evidence="4" type="ORF">J2S44_004153</name>
</gene>
<keyword evidence="1" id="KW-0812">Transmembrane</keyword>
<dbReference type="InterPro" id="IPR006037">
    <property type="entry name" value="RCK_C"/>
</dbReference>
<dbReference type="Proteomes" id="UP001183629">
    <property type="component" value="Unassembled WGS sequence"/>
</dbReference>
<dbReference type="PANTHER" id="PTHR43833:SF11">
    <property type="entry name" value="VOLTAGE-GATED POTASSIUM CHANNEL KCH"/>
    <property type="match status" value="1"/>
</dbReference>
<feature type="domain" description="RCK N-terminal" evidence="2">
    <location>
        <begin position="383"/>
        <end position="504"/>
    </location>
</feature>